<keyword evidence="2" id="KW-0815">Transposition</keyword>
<dbReference type="Pfam" id="PF07282">
    <property type="entry name" value="Cas12f1-like_TNB"/>
    <property type="match status" value="1"/>
</dbReference>
<evidence type="ECO:0000259" key="10">
    <source>
        <dbReference type="Pfam" id="PF12323"/>
    </source>
</evidence>
<dbReference type="NCBIfam" id="NF040570">
    <property type="entry name" value="guided_TnpB"/>
    <property type="match status" value="1"/>
</dbReference>
<dbReference type="GO" id="GO:0003677">
    <property type="term" value="F:DNA binding"/>
    <property type="evidence" value="ECO:0007669"/>
    <property type="project" value="UniProtKB-KW"/>
</dbReference>
<evidence type="ECO:0000259" key="9">
    <source>
        <dbReference type="Pfam" id="PF07282"/>
    </source>
</evidence>
<evidence type="ECO:0000256" key="1">
    <source>
        <dbReference type="ARBA" id="ARBA00008761"/>
    </source>
</evidence>
<dbReference type="InterPro" id="IPR021027">
    <property type="entry name" value="Transposase_put_HTH"/>
</dbReference>
<feature type="domain" description="Probable transposase IS891/IS1136/IS1341" evidence="8">
    <location>
        <begin position="186"/>
        <end position="283"/>
    </location>
</feature>
<reference evidence="11 12" key="1">
    <citation type="submission" date="2017-11" db="EMBL/GenBank/DDBJ databases">
        <authorList>
            <person name="Han C.G."/>
        </authorList>
    </citation>
    <scope>NUCLEOTIDE SEQUENCE [LARGE SCALE GENOMIC DNA]</scope>
    <source>
        <strain evidence="11 12">HCNT1</strain>
    </source>
</reference>
<evidence type="ECO:0000256" key="4">
    <source>
        <dbReference type="ARBA" id="ARBA00022833"/>
    </source>
</evidence>
<evidence type="ECO:0000256" key="7">
    <source>
        <dbReference type="SAM" id="MobiDB-lite"/>
    </source>
</evidence>
<evidence type="ECO:0008006" key="13">
    <source>
        <dbReference type="Google" id="ProtNLM"/>
    </source>
</evidence>
<dbReference type="Proteomes" id="UP000232164">
    <property type="component" value="Unassembled WGS sequence"/>
</dbReference>
<evidence type="ECO:0000256" key="2">
    <source>
        <dbReference type="ARBA" id="ARBA00022578"/>
    </source>
</evidence>
<sequence>MVFPMKERLGYRYRIYPDARQARLFRQTVGCCRLVYNLCLEQRSMACAMPSRHRLSSFDQIKELPGLKAHLPFLKDVPNHCLQQAAVDLDKAFKNFFKGHAAYPKARRKFQNESFRFPDPKQISFGEKGILLPKAGWVKLVLHRPFLGEVKNVTVSADGDHWYVAVQTEREVDEPASVLDLPDLVELGGDLGVVNALALSDGTVYDLPRMTEKEKRREANLARRVSRRSRGSKNRLRAQRDLRRFRARIVRRRRDAKHKMTTDVVSRCDVLYLEDLKLKNMTASAKGTVEEPGTNVAQKSGLNRAILDVSPGATRLQFEYKMRRRGGAVFYVNPARTSQRCAECGHVDPKNRIDRDRFECVRCGHAACADHNAGRNILHLGRKARTGGHPGMACGSNLAGGRKQEEDGSSQVAQAA</sequence>
<keyword evidence="3" id="KW-0479">Metal-binding</keyword>
<dbReference type="InterPro" id="IPR010095">
    <property type="entry name" value="Cas12f1-like_TNB"/>
</dbReference>
<keyword evidence="6" id="KW-0233">DNA recombination</keyword>
<evidence type="ECO:0000256" key="3">
    <source>
        <dbReference type="ARBA" id="ARBA00022723"/>
    </source>
</evidence>
<organism evidence="11 12">
    <name type="scientific">Rhizobium sullae</name>
    <name type="common">Rhizobium hedysari</name>
    <dbReference type="NCBI Taxonomy" id="50338"/>
    <lineage>
        <taxon>Bacteria</taxon>
        <taxon>Pseudomonadati</taxon>
        <taxon>Pseudomonadota</taxon>
        <taxon>Alphaproteobacteria</taxon>
        <taxon>Hyphomicrobiales</taxon>
        <taxon>Rhizobiaceae</taxon>
        <taxon>Rhizobium/Agrobacterium group</taxon>
        <taxon>Rhizobium</taxon>
    </lineage>
</organism>
<evidence type="ECO:0000256" key="6">
    <source>
        <dbReference type="ARBA" id="ARBA00023172"/>
    </source>
</evidence>
<feature type="domain" description="Transposase putative helix-turn-helix" evidence="10">
    <location>
        <begin position="8"/>
        <end position="44"/>
    </location>
</feature>
<accession>A0A2N0D369</accession>
<dbReference type="EMBL" id="PIQN01000022">
    <property type="protein sequence ID" value="PKA40566.1"/>
    <property type="molecule type" value="Genomic_DNA"/>
</dbReference>
<dbReference type="Pfam" id="PF12323">
    <property type="entry name" value="HTH_OrfB_IS605"/>
    <property type="match status" value="1"/>
</dbReference>
<feature type="domain" description="Cas12f1-like TNB" evidence="9">
    <location>
        <begin position="317"/>
        <end position="377"/>
    </location>
</feature>
<evidence type="ECO:0000313" key="11">
    <source>
        <dbReference type="EMBL" id="PKA40566.1"/>
    </source>
</evidence>
<comment type="caution">
    <text evidence="11">The sequence shown here is derived from an EMBL/GenBank/DDBJ whole genome shotgun (WGS) entry which is preliminary data.</text>
</comment>
<feature type="region of interest" description="Disordered" evidence="7">
    <location>
        <begin position="389"/>
        <end position="416"/>
    </location>
</feature>
<proteinExistence type="inferred from homology"/>
<evidence type="ECO:0000256" key="5">
    <source>
        <dbReference type="ARBA" id="ARBA00023125"/>
    </source>
</evidence>
<dbReference type="STRING" id="1041146.GCA_000427985_03962"/>
<comment type="similarity">
    <text evidence="1">In the C-terminal section; belongs to the transposase 35 family.</text>
</comment>
<gene>
    <name evidence="11" type="ORF">CWR43_28820</name>
</gene>
<keyword evidence="5" id="KW-0238">DNA-binding</keyword>
<dbReference type="Pfam" id="PF01385">
    <property type="entry name" value="OrfB_IS605"/>
    <property type="match status" value="1"/>
</dbReference>
<feature type="compositionally biased region" description="Basic residues" evidence="7">
    <location>
        <begin position="224"/>
        <end position="236"/>
    </location>
</feature>
<name>A0A2N0D369_RHISU</name>
<dbReference type="GO" id="GO:0046872">
    <property type="term" value="F:metal ion binding"/>
    <property type="evidence" value="ECO:0007669"/>
    <property type="project" value="UniProtKB-KW"/>
</dbReference>
<dbReference type="GO" id="GO:0006310">
    <property type="term" value="P:DNA recombination"/>
    <property type="evidence" value="ECO:0007669"/>
    <property type="project" value="UniProtKB-KW"/>
</dbReference>
<feature type="region of interest" description="Disordered" evidence="7">
    <location>
        <begin position="215"/>
        <end position="236"/>
    </location>
</feature>
<dbReference type="GO" id="GO:0032196">
    <property type="term" value="P:transposition"/>
    <property type="evidence" value="ECO:0007669"/>
    <property type="project" value="UniProtKB-KW"/>
</dbReference>
<keyword evidence="4" id="KW-0862">Zinc</keyword>
<evidence type="ECO:0000313" key="12">
    <source>
        <dbReference type="Proteomes" id="UP000232164"/>
    </source>
</evidence>
<protein>
    <recommendedName>
        <fullName evidence="13">Transposase</fullName>
    </recommendedName>
</protein>
<dbReference type="AlphaFoldDB" id="A0A2N0D369"/>
<dbReference type="InterPro" id="IPR001959">
    <property type="entry name" value="Transposase"/>
</dbReference>
<evidence type="ECO:0000259" key="8">
    <source>
        <dbReference type="Pfam" id="PF01385"/>
    </source>
</evidence>
<reference evidence="11 12" key="2">
    <citation type="submission" date="2017-12" db="EMBL/GenBank/DDBJ databases">
        <title>Genome sequence of Rhizobium sullae HCNT1 isolated from Sulla coronaria nodules and featuring peculiar denitrification phenotypes.</title>
        <authorList>
            <person name="De Diego-Diaz B."/>
            <person name="Treu L."/>
            <person name="Campanaro S."/>
            <person name="Da Silva Duarte V."/>
            <person name="Basaglia M."/>
            <person name="Favaro L."/>
            <person name="Casella S."/>
            <person name="Squartini A."/>
        </authorList>
    </citation>
    <scope>NUCLEOTIDE SEQUENCE [LARGE SCALE GENOMIC DNA]</scope>
    <source>
        <strain evidence="11 12">HCNT1</strain>
    </source>
</reference>